<dbReference type="RefSeq" id="WP_070745637.1">
    <property type="nucleotide sequence ID" value="NZ_MDZA01000354.1"/>
</dbReference>
<comment type="caution">
    <text evidence="1">The sequence shown here is derived from an EMBL/GenBank/DDBJ whole genome shotgun (WGS) entry which is preliminary data.</text>
</comment>
<dbReference type="OrthoDB" id="887262at2"/>
<dbReference type="AlphaFoldDB" id="A0A1G1T9G4"/>
<protein>
    <submittedName>
        <fullName evidence="1">Uncharacterized protein</fullName>
    </submittedName>
</protein>
<dbReference type="Pfam" id="PF19891">
    <property type="entry name" value="DUF6364"/>
    <property type="match status" value="1"/>
</dbReference>
<evidence type="ECO:0000313" key="1">
    <source>
        <dbReference type="EMBL" id="OGX87514.1"/>
    </source>
</evidence>
<accession>A0A1G1T9G4</accession>
<reference evidence="1 2" key="1">
    <citation type="submission" date="2016-08" db="EMBL/GenBank/DDBJ databases">
        <title>Hymenobacter coccineus sp. nov., Hymenobacter lapidarius sp. nov. and Hymenobacter glacialis sp. nov., isolated from Antarctic soil.</title>
        <authorList>
            <person name="Sedlacek I."/>
            <person name="Kralova S."/>
            <person name="Kyrova K."/>
            <person name="Maslanova I."/>
            <person name="Stankova E."/>
            <person name="Vrbovska V."/>
            <person name="Nemec M."/>
            <person name="Bartak M."/>
            <person name="Svec P."/>
            <person name="Busse H.-J."/>
            <person name="Pantucek R."/>
        </authorList>
    </citation>
    <scope>NUCLEOTIDE SEQUENCE [LARGE SCALE GENOMIC DNA]</scope>
    <source>
        <strain evidence="1 2">CCM 8649</strain>
    </source>
</reference>
<dbReference type="InterPro" id="IPR045944">
    <property type="entry name" value="DUF6364"/>
</dbReference>
<name>A0A1G1T9G4_9BACT</name>
<keyword evidence="2" id="KW-1185">Reference proteome</keyword>
<evidence type="ECO:0000313" key="2">
    <source>
        <dbReference type="Proteomes" id="UP000177506"/>
    </source>
</evidence>
<dbReference type="EMBL" id="MDZA01000354">
    <property type="protein sequence ID" value="OGX87514.1"/>
    <property type="molecule type" value="Genomic_DNA"/>
</dbReference>
<dbReference type="Proteomes" id="UP000177506">
    <property type="component" value="Unassembled WGS sequence"/>
</dbReference>
<organism evidence="1 2">
    <name type="scientific">Hymenobacter coccineus</name>
    <dbReference type="NCBI Taxonomy" id="1908235"/>
    <lineage>
        <taxon>Bacteria</taxon>
        <taxon>Pseudomonadati</taxon>
        <taxon>Bacteroidota</taxon>
        <taxon>Cytophagia</taxon>
        <taxon>Cytophagales</taxon>
        <taxon>Hymenobacteraceae</taxon>
        <taxon>Hymenobacter</taxon>
    </lineage>
</organism>
<gene>
    <name evidence="1" type="ORF">BEN49_10630</name>
</gene>
<proteinExistence type="predicted"/>
<sequence length="86" mass="9412">MSQLTITLDDDLLQAAQDYARQHGQELDKLVAGLLQAAVRPAEPAVPALVRPSLTAVQRLYGSLKAPADFDYKQELEEGRAEQHGL</sequence>